<dbReference type="EMBL" id="JBEGDP010000069">
    <property type="protein sequence ID" value="MEQ7849597.1"/>
    <property type="molecule type" value="Genomic_DNA"/>
</dbReference>
<gene>
    <name evidence="2" type="ORF">V6R90_20215</name>
</gene>
<accession>A0ABV1P4E9</accession>
<name>A0ABV1P4E9_9ACTN</name>
<keyword evidence="1" id="KW-0233">DNA recombination</keyword>
<dbReference type="RefSeq" id="WP_349805803.1">
    <property type="nucleotide sequence ID" value="NZ_JBEGDP010000069.1"/>
</dbReference>
<organism evidence="2 3">
    <name type="scientific">Nocardioides kribbensis</name>
    <dbReference type="NCBI Taxonomy" id="305517"/>
    <lineage>
        <taxon>Bacteria</taxon>
        <taxon>Bacillati</taxon>
        <taxon>Actinomycetota</taxon>
        <taxon>Actinomycetes</taxon>
        <taxon>Propionibacteriales</taxon>
        <taxon>Nocardioidaceae</taxon>
        <taxon>Nocardioides</taxon>
    </lineage>
</organism>
<reference evidence="2 3" key="1">
    <citation type="submission" date="2024-02" db="EMBL/GenBank/DDBJ databases">
        <title>Full genome sequence of Nocardioides kribbensis.</title>
        <authorList>
            <person name="Poletto B.L."/>
            <person name="Silva G."/>
            <person name="Galante D."/>
            <person name="Campos K.R."/>
            <person name="Santos M.B.N."/>
            <person name="Sacchi C.T."/>
        </authorList>
    </citation>
    <scope>NUCLEOTIDE SEQUENCE [LARGE SCALE GENOMIC DNA]</scope>
    <source>
        <strain evidence="2 3">O4R</strain>
    </source>
</reference>
<proteinExistence type="predicted"/>
<feature type="non-terminal residue" evidence="2">
    <location>
        <position position="184"/>
    </location>
</feature>
<keyword evidence="3" id="KW-1185">Reference proteome</keyword>
<evidence type="ECO:0000313" key="2">
    <source>
        <dbReference type="EMBL" id="MEQ7849597.1"/>
    </source>
</evidence>
<protein>
    <recommendedName>
        <fullName evidence="4">Tyr recombinase domain-containing protein</fullName>
    </recommendedName>
</protein>
<feature type="non-terminal residue" evidence="2">
    <location>
        <position position="1"/>
    </location>
</feature>
<dbReference type="SUPFAM" id="SSF56349">
    <property type="entry name" value="DNA breaking-rejoining enzymes"/>
    <property type="match status" value="1"/>
</dbReference>
<dbReference type="InterPro" id="IPR011010">
    <property type="entry name" value="DNA_brk_join_enz"/>
</dbReference>
<evidence type="ECO:0000313" key="3">
    <source>
        <dbReference type="Proteomes" id="UP001482520"/>
    </source>
</evidence>
<dbReference type="Proteomes" id="UP001482520">
    <property type="component" value="Unassembled WGS sequence"/>
</dbReference>
<dbReference type="Gene3D" id="1.10.443.10">
    <property type="entry name" value="Intergrase catalytic core"/>
    <property type="match status" value="1"/>
</dbReference>
<sequence length="184" mass="21720">PKEREDIKLSYIGLGEIEINRLSWKGRRTKFTFLIEPYAKMFFDALSLYMKYEYDAKARHNFIFQGADAKPLRFCDYKFNVIRPFQSAATEVLGEGFIRPYKMQLHSLRHRFCVFLKNFILHTEGMGLSDSEIILLTGHASVESVQTYAIIDKVKIEEKLALAYIMRDYLHRKSFNELMLIYHT</sequence>
<evidence type="ECO:0008006" key="4">
    <source>
        <dbReference type="Google" id="ProtNLM"/>
    </source>
</evidence>
<dbReference type="InterPro" id="IPR013762">
    <property type="entry name" value="Integrase-like_cat_sf"/>
</dbReference>
<evidence type="ECO:0000256" key="1">
    <source>
        <dbReference type="ARBA" id="ARBA00023172"/>
    </source>
</evidence>
<comment type="caution">
    <text evidence="2">The sequence shown here is derived from an EMBL/GenBank/DDBJ whole genome shotgun (WGS) entry which is preliminary data.</text>
</comment>